<comment type="similarity">
    <text evidence="1 2">Belongs to the pirin family.</text>
</comment>
<evidence type="ECO:0000313" key="5">
    <source>
        <dbReference type="EMBL" id="UTW11610.1"/>
    </source>
</evidence>
<dbReference type="PANTHER" id="PTHR13903">
    <property type="entry name" value="PIRIN-RELATED"/>
    <property type="match status" value="1"/>
</dbReference>
<dbReference type="SUPFAM" id="SSF51182">
    <property type="entry name" value="RmlC-like cupins"/>
    <property type="match status" value="1"/>
</dbReference>
<organism evidence="5 6">
    <name type="scientific">Marinobacterium rhizophilum</name>
    <dbReference type="NCBI Taxonomy" id="420402"/>
    <lineage>
        <taxon>Bacteria</taxon>
        <taxon>Pseudomonadati</taxon>
        <taxon>Pseudomonadota</taxon>
        <taxon>Gammaproteobacteria</taxon>
        <taxon>Oceanospirillales</taxon>
        <taxon>Oceanospirillaceae</taxon>
        <taxon>Marinobacterium</taxon>
    </lineage>
</organism>
<dbReference type="InterPro" id="IPR011051">
    <property type="entry name" value="RmlC_Cupin_sf"/>
</dbReference>
<reference evidence="5" key="1">
    <citation type="submission" date="2021-04" db="EMBL/GenBank/DDBJ databases">
        <title>Oceanospirillales bacteria with DddD are important DMSP degraders in coastal seawater.</title>
        <authorList>
            <person name="Liu J."/>
        </authorList>
    </citation>
    <scope>NUCLEOTIDE SEQUENCE</scope>
    <source>
        <strain evidence="5">D13-1</strain>
    </source>
</reference>
<evidence type="ECO:0000259" key="3">
    <source>
        <dbReference type="Pfam" id="PF02678"/>
    </source>
</evidence>
<dbReference type="InterPro" id="IPR008778">
    <property type="entry name" value="Pirin_C_dom"/>
</dbReference>
<protein>
    <submittedName>
        <fullName evidence="5">Pirin family protein</fullName>
    </submittedName>
</protein>
<evidence type="ECO:0000256" key="1">
    <source>
        <dbReference type="ARBA" id="ARBA00008416"/>
    </source>
</evidence>
<dbReference type="InterPro" id="IPR012093">
    <property type="entry name" value="Pirin"/>
</dbReference>
<dbReference type="Proteomes" id="UP001058461">
    <property type="component" value="Chromosome"/>
</dbReference>
<feature type="domain" description="Pirin C-terminal" evidence="4">
    <location>
        <begin position="188"/>
        <end position="285"/>
    </location>
</feature>
<dbReference type="CDD" id="cd02909">
    <property type="entry name" value="cupin_pirin_N"/>
    <property type="match status" value="1"/>
</dbReference>
<evidence type="ECO:0000313" key="6">
    <source>
        <dbReference type="Proteomes" id="UP001058461"/>
    </source>
</evidence>
<gene>
    <name evidence="5" type="ORF">KDW95_20545</name>
</gene>
<keyword evidence="6" id="KW-1185">Reference proteome</keyword>
<accession>A0ABY5HGW4</accession>
<sequence length="310" mass="33054">MVTDEFGAAAPAQMTRLAGRSSDLGAGLVVRRFLPQRALRMVGPWCFLDLMGPVTFAPGTGLDVGPHPHIGLQTVTWLASGAVLHKDSLGYQQEIAPGQLNLMTAGAGIAHSEESPAGNREPLAGVQFWVALPRSAECCEPAFEHLSDLPRFERGGVEACVIMGSLEHLISPARCYSPLVAAELCSPEGGALSLALDPVFDYGLCVLGGSVSLQGEACSPQPLDGDEFCFLGGGRCALELQLSAGARCVLLGGQPFAHPVKLWWNFVGHREETLRAALDDWNAQRRFLPVTTYEGAALKAPDWPENARLK</sequence>
<evidence type="ECO:0000259" key="4">
    <source>
        <dbReference type="Pfam" id="PF05726"/>
    </source>
</evidence>
<dbReference type="Pfam" id="PF02678">
    <property type="entry name" value="Pirin"/>
    <property type="match status" value="1"/>
</dbReference>
<evidence type="ECO:0000256" key="2">
    <source>
        <dbReference type="RuleBase" id="RU003457"/>
    </source>
</evidence>
<dbReference type="Pfam" id="PF05726">
    <property type="entry name" value="Pirin_C"/>
    <property type="match status" value="1"/>
</dbReference>
<dbReference type="RefSeq" id="WP_255853646.1">
    <property type="nucleotide sequence ID" value="NZ_CP073347.1"/>
</dbReference>
<dbReference type="InterPro" id="IPR014710">
    <property type="entry name" value="RmlC-like_jellyroll"/>
</dbReference>
<proteinExistence type="inferred from homology"/>
<dbReference type="Gene3D" id="2.60.120.10">
    <property type="entry name" value="Jelly Rolls"/>
    <property type="match status" value="2"/>
</dbReference>
<dbReference type="InterPro" id="IPR003829">
    <property type="entry name" value="Pirin_N_dom"/>
</dbReference>
<dbReference type="PANTHER" id="PTHR13903:SF8">
    <property type="entry name" value="PIRIN"/>
    <property type="match status" value="1"/>
</dbReference>
<dbReference type="EMBL" id="CP073347">
    <property type="protein sequence ID" value="UTW11610.1"/>
    <property type="molecule type" value="Genomic_DNA"/>
</dbReference>
<feature type="domain" description="Pirin N-terminal" evidence="3">
    <location>
        <begin position="30"/>
        <end position="130"/>
    </location>
</feature>
<dbReference type="PIRSF" id="PIRSF006232">
    <property type="entry name" value="Pirin"/>
    <property type="match status" value="1"/>
</dbReference>
<name>A0ABY5HGW4_9GAMM</name>